<proteinExistence type="predicted"/>
<evidence type="ECO:0008006" key="3">
    <source>
        <dbReference type="Google" id="ProtNLM"/>
    </source>
</evidence>
<keyword evidence="1" id="KW-0614">Plasmid</keyword>
<accession>A0A5B8G5T8</accession>
<keyword evidence="2" id="KW-1185">Reference proteome</keyword>
<sequence length="112" mass="12424">MTLLTRTQLCEALRVETTRIDVWISAGWIRPVVAEGDPGPRFSPADTARAAFLLSLERDMALDAETVETMLSLVDQIHGLRHELRRLGQAIEAQPEHVRREIAARVSGRPGG</sequence>
<reference evidence="1 2" key="1">
    <citation type="submission" date="2019-06" db="EMBL/GenBank/DDBJ databases">
        <title>Genome sequence of Rhodobacteraceae bacterium D4M1.</title>
        <authorList>
            <person name="Cao J."/>
        </authorList>
    </citation>
    <scope>NUCLEOTIDE SEQUENCE [LARGE SCALE GENOMIC DNA]</scope>
    <source>
        <strain evidence="1 2">D4M1</strain>
        <plasmid evidence="2">pd4m1b</plasmid>
    </source>
</reference>
<organism evidence="1 2">
    <name type="scientific">Paroceanicella profunda</name>
    <dbReference type="NCBI Taxonomy" id="2579971"/>
    <lineage>
        <taxon>Bacteria</taxon>
        <taxon>Pseudomonadati</taxon>
        <taxon>Pseudomonadota</taxon>
        <taxon>Alphaproteobacteria</taxon>
        <taxon>Rhodobacterales</taxon>
        <taxon>Paracoccaceae</taxon>
        <taxon>Paroceanicella</taxon>
    </lineage>
</organism>
<gene>
    <name evidence="1" type="ORF">FDP22_21260</name>
</gene>
<dbReference type="Gene3D" id="1.10.1660.10">
    <property type="match status" value="1"/>
</dbReference>
<evidence type="ECO:0000313" key="1">
    <source>
        <dbReference type="EMBL" id="QDL94403.1"/>
    </source>
</evidence>
<evidence type="ECO:0000313" key="2">
    <source>
        <dbReference type="Proteomes" id="UP000305888"/>
    </source>
</evidence>
<geneLocation type="plasmid" evidence="2">
    <name>pd4m1b</name>
</geneLocation>
<dbReference type="Proteomes" id="UP000305888">
    <property type="component" value="Plasmid pD4M1B"/>
</dbReference>
<dbReference type="KEGG" id="ppru:FDP22_21260"/>
<dbReference type="Pfam" id="PF13591">
    <property type="entry name" value="MerR_2"/>
    <property type="match status" value="1"/>
</dbReference>
<protein>
    <recommendedName>
        <fullName evidence="3">MerR family transcriptional regulator</fullName>
    </recommendedName>
</protein>
<dbReference type="AlphaFoldDB" id="A0A5B8G5T8"/>
<dbReference type="EMBL" id="CP040820">
    <property type="protein sequence ID" value="QDL94403.1"/>
    <property type="molecule type" value="Genomic_DNA"/>
</dbReference>
<dbReference type="OrthoDB" id="9800876at2"/>
<name>A0A5B8G5T8_9RHOB</name>
<dbReference type="RefSeq" id="WP_138576184.1">
    <property type="nucleotide sequence ID" value="NZ_CP040820.1"/>
</dbReference>